<dbReference type="InterPro" id="IPR052091">
    <property type="entry name" value="Beta-ala_Activ/Resist"/>
</dbReference>
<gene>
    <name evidence="8 9" type="primary">AASDH</name>
</gene>
<dbReference type="Gene3D" id="3.30.300.30">
    <property type="match status" value="1"/>
</dbReference>
<dbReference type="Pfam" id="PF13570">
    <property type="entry name" value="Beta-prop_ACSF4"/>
    <property type="match status" value="1"/>
</dbReference>
<dbReference type="InterPro" id="IPR018391">
    <property type="entry name" value="PQQ_b-propeller_rpt"/>
</dbReference>
<dbReference type="RefSeq" id="XP_032812613.1">
    <property type="nucleotide sequence ID" value="XM_032956722.1"/>
</dbReference>
<keyword evidence="7" id="KW-1185">Reference proteome</keyword>
<comment type="similarity">
    <text evidence="1">Belongs to the ATP-dependent AMP-binding enzyme family.</text>
</comment>
<dbReference type="CTD" id="132949"/>
<dbReference type="InterPro" id="IPR002372">
    <property type="entry name" value="PQQ_rpt_dom"/>
</dbReference>
<feature type="region of interest" description="Disordered" evidence="5">
    <location>
        <begin position="243"/>
        <end position="263"/>
    </location>
</feature>
<evidence type="ECO:0000259" key="6">
    <source>
        <dbReference type="PROSITE" id="PS50075"/>
    </source>
</evidence>
<dbReference type="InterPro" id="IPR045851">
    <property type="entry name" value="AMP-bd_C_sf"/>
</dbReference>
<dbReference type="InterPro" id="IPR015943">
    <property type="entry name" value="WD40/YVTN_repeat-like_dom_sf"/>
</dbReference>
<dbReference type="RefSeq" id="XP_032812614.1">
    <property type="nucleotide sequence ID" value="XM_032956723.1"/>
</dbReference>
<protein>
    <submittedName>
        <fullName evidence="8 9">Beta-alanine-activating enzyme</fullName>
    </submittedName>
</protein>
<dbReference type="InterPro" id="IPR009081">
    <property type="entry name" value="PP-bd_ACP"/>
</dbReference>
<dbReference type="PANTHER" id="PTHR44394:SF1">
    <property type="entry name" value="BETA-ALANINE-ACTIVATING ENZYME"/>
    <property type="match status" value="1"/>
</dbReference>
<dbReference type="Gene3D" id="2.130.10.10">
    <property type="entry name" value="YVTN repeat-like/Quinoprotein amine dehydrogenase"/>
    <property type="match status" value="3"/>
</dbReference>
<dbReference type="SMART" id="SM00564">
    <property type="entry name" value="PQQ"/>
    <property type="match status" value="5"/>
</dbReference>
<sequence length="1406" mass="150807">MCSDEGHRGHDNLGSCGSTLHSLVSGRAKAVAVRYDDGEAVLQVTYGELCQQAAQVCAELLELLREDPSPVVGLFTDPVLQLPACILGILQAGAAYVPLNPQGPSKLTAHVMRMTSMQLAYIQVDLIQAFRIQFQEWLEVFCIGGEKSTEDDSKSLGLSLGLVRIEWKEALPTTHMADIQAGDTREHSNRTEAPAHNRDSQRTLCRENSGTRGVGTDCPDQDSAVYGKVCPDFDSSILGSKQPSVVTEGADEDDKEATCRPDHWKEGGVVRSDAIAYVLHTSGTTGPPKIVHVPHACIVPNITHLRSLFAMSPEDVVVLVSALTFDPSVVELFVALASGAMLLLVPPYVRRSPRDLQRVLFQRSRATVLQATPTLLRRFGAAMLRDVVLACGSPLRVLALGGEPFPPLSVLRTWKSIGNRTRLFNLYGITEVSCWATCHEIPTQHLLPGCEQCAVPVGKPLLGTRVEVRDGAGLVLHHGQGQIYIGGERRTCLLDGEAELVPGTMRATGDVGRVAGRLVYYVGRSDGLVKRHGQQLDPLLLQQTAECLAAVETCAAVMTPGQTLLLLFVVPAMSPGSRSGSQRDGSRTRGTLPPPSPSPPPPREPGERRSERLREPQLGERELEDALRGGIMQELASLLPSHARPDSVMLIPTLPLTSHGKVSSAELLALYEVENAHISRVGKPWEPDQLIRTLWACWQEALGRGVSAEAADLAASFLRVGGDSLGVVRLSGDVERRLGASLPGLPDLLLHRTFGWALRYCARELYRLGRLLGDREGATWDHMTDECLLEYSSSSGIAENTGHSTNTNSENSGKEPRKILKRKVEGDIPEQEAPEGKRTVMPSEHTSSHHIGRLAHRAQTQQVVSEPPLGDEMVAALSRGSRVTVAGGRACTTSAGWPGCGSTRNRAVVTGTGGVTLRELWKCDTGKCVDASPLLMLRAHGMAVAVCVGSHSRRVLCAEWPGGRVLWTAELPDRVESSACLSKCGTLVALGCYDGCVYLLRADSGAVAWAFRTGGPVKSSPALDPVSGVLLVGSHDQLLYALRPSDETCVWRLHCGGGSVFSSPCVSLTPRAAYVGTLGGHLLAVNPDDGAMLWSRDCGKPLFSSPACSCAYVCVGCVDGSLYTFSHMGDKMWQFRTDGPVFSSPCIVGNRLDVVFGSHDGSVYAVSASGELQWKHQLGAPVYATPCTWVCIGHLIAVQPSRSRITCYGGSEDIIHSHDPATDGDRVLKSTTTDVSPTALDFQKYAKSAYTTGTTWQPGTMLEDSIGLVKGSEERFPLTGAAVDHNTREKDAIHCLLQYNTVASTGSFTSHELPPSPIVNPGTSVGLSGPTEVHCQVCPAGLVVAAGTDGLVCVLDEQGNPVCSYRLPGEVFSSPVAWGDCLLVGCRDDYLYCLQICPHPSMAFKS</sequence>
<evidence type="ECO:0000313" key="7">
    <source>
        <dbReference type="Proteomes" id="UP001318040"/>
    </source>
</evidence>
<organism evidence="7 9">
    <name type="scientific">Petromyzon marinus</name>
    <name type="common">Sea lamprey</name>
    <dbReference type="NCBI Taxonomy" id="7757"/>
    <lineage>
        <taxon>Eukaryota</taxon>
        <taxon>Metazoa</taxon>
        <taxon>Chordata</taxon>
        <taxon>Craniata</taxon>
        <taxon>Vertebrata</taxon>
        <taxon>Cyclostomata</taxon>
        <taxon>Hyperoartia</taxon>
        <taxon>Petromyzontiformes</taxon>
        <taxon>Petromyzontidae</taxon>
        <taxon>Petromyzon</taxon>
    </lineage>
</organism>
<dbReference type="SUPFAM" id="SSF50998">
    <property type="entry name" value="Quinoprotein alcohol dehydrogenase-like"/>
    <property type="match status" value="2"/>
</dbReference>
<feature type="compositionally biased region" description="Basic and acidic residues" evidence="5">
    <location>
        <begin position="604"/>
        <end position="620"/>
    </location>
</feature>
<keyword evidence="4" id="KW-0443">Lipid metabolism</keyword>
<feature type="compositionally biased region" description="Basic and acidic residues" evidence="5">
    <location>
        <begin position="812"/>
        <end position="826"/>
    </location>
</feature>
<dbReference type="GO" id="GO:0043041">
    <property type="term" value="P:amino acid activation for nonribosomal peptide biosynthetic process"/>
    <property type="evidence" value="ECO:0007669"/>
    <property type="project" value="TreeGrafter"/>
</dbReference>
<reference evidence="8 9" key="1">
    <citation type="submission" date="2025-04" db="UniProtKB">
        <authorList>
            <consortium name="RefSeq"/>
        </authorList>
    </citation>
    <scope>IDENTIFICATION</scope>
    <source>
        <tissue evidence="8 9">Sperm</tissue>
    </source>
</reference>
<dbReference type="Pfam" id="PF00550">
    <property type="entry name" value="PP-binding"/>
    <property type="match status" value="1"/>
</dbReference>
<dbReference type="PROSITE" id="PS00455">
    <property type="entry name" value="AMP_BINDING"/>
    <property type="match status" value="1"/>
</dbReference>
<dbReference type="KEGG" id="pmrn:116943671"/>
<dbReference type="PANTHER" id="PTHR44394">
    <property type="entry name" value="BETA-ALANINE-ACTIVATING ENZYME"/>
    <property type="match status" value="1"/>
</dbReference>
<dbReference type="InterPro" id="IPR011047">
    <property type="entry name" value="Quinoprotein_ADH-like_sf"/>
</dbReference>
<feature type="domain" description="Carrier" evidence="6">
    <location>
        <begin position="685"/>
        <end position="765"/>
    </location>
</feature>
<keyword evidence="3" id="KW-0597">Phosphoprotein</keyword>
<evidence type="ECO:0000256" key="2">
    <source>
        <dbReference type="ARBA" id="ARBA00022450"/>
    </source>
</evidence>
<feature type="region of interest" description="Disordered" evidence="5">
    <location>
        <begin position="576"/>
        <end position="620"/>
    </location>
</feature>
<feature type="compositionally biased region" description="Pro residues" evidence="5">
    <location>
        <begin position="592"/>
        <end position="603"/>
    </location>
</feature>
<evidence type="ECO:0000256" key="4">
    <source>
        <dbReference type="ARBA" id="ARBA00023098"/>
    </source>
</evidence>
<proteinExistence type="inferred from homology"/>
<dbReference type="Gene3D" id="1.10.1200.10">
    <property type="entry name" value="ACP-like"/>
    <property type="match status" value="1"/>
</dbReference>
<dbReference type="SUPFAM" id="SSF56801">
    <property type="entry name" value="Acetyl-CoA synthetase-like"/>
    <property type="match status" value="1"/>
</dbReference>
<accession>A0AAJ7WWD3</accession>
<dbReference type="Gene3D" id="3.40.50.12780">
    <property type="entry name" value="N-terminal domain of ligase-like"/>
    <property type="match status" value="1"/>
</dbReference>
<dbReference type="SUPFAM" id="SSF47336">
    <property type="entry name" value="ACP-like"/>
    <property type="match status" value="1"/>
</dbReference>
<dbReference type="Proteomes" id="UP001318040">
    <property type="component" value="Chromosome 18"/>
</dbReference>
<dbReference type="Pfam" id="PF00501">
    <property type="entry name" value="AMP-binding"/>
    <property type="match status" value="1"/>
</dbReference>
<dbReference type="PROSITE" id="PS50075">
    <property type="entry name" value="CARRIER"/>
    <property type="match status" value="1"/>
</dbReference>
<evidence type="ECO:0000256" key="3">
    <source>
        <dbReference type="ARBA" id="ARBA00022553"/>
    </source>
</evidence>
<dbReference type="InterPro" id="IPR000873">
    <property type="entry name" value="AMP-dep_synth/lig_dom"/>
</dbReference>
<feature type="compositionally biased region" description="Low complexity" evidence="5">
    <location>
        <begin position="576"/>
        <end position="591"/>
    </location>
</feature>
<name>A0AAJ7WWD3_PETMA</name>
<dbReference type="InterPro" id="IPR036736">
    <property type="entry name" value="ACP-like_sf"/>
</dbReference>
<dbReference type="InterPro" id="IPR042099">
    <property type="entry name" value="ANL_N_sf"/>
</dbReference>
<evidence type="ECO:0000313" key="8">
    <source>
        <dbReference type="RefSeq" id="XP_032812613.1"/>
    </source>
</evidence>
<evidence type="ECO:0000313" key="9">
    <source>
        <dbReference type="RefSeq" id="XP_032812614.1"/>
    </source>
</evidence>
<feature type="region of interest" description="Disordered" evidence="5">
    <location>
        <begin position="798"/>
        <end position="861"/>
    </location>
</feature>
<feature type="compositionally biased region" description="Polar residues" evidence="5">
    <location>
        <begin position="798"/>
        <end position="811"/>
    </location>
</feature>
<dbReference type="GO" id="GO:0006629">
    <property type="term" value="P:lipid metabolic process"/>
    <property type="evidence" value="ECO:0007669"/>
    <property type="project" value="UniProtKB-KW"/>
</dbReference>
<feature type="compositionally biased region" description="Basic and acidic residues" evidence="5">
    <location>
        <begin position="183"/>
        <end position="205"/>
    </location>
</feature>
<dbReference type="InterPro" id="IPR006162">
    <property type="entry name" value="Ppantetheine_attach_site"/>
</dbReference>
<evidence type="ECO:0000256" key="5">
    <source>
        <dbReference type="SAM" id="MobiDB-lite"/>
    </source>
</evidence>
<feature type="region of interest" description="Disordered" evidence="5">
    <location>
        <begin position="178"/>
        <end position="216"/>
    </location>
</feature>
<evidence type="ECO:0000256" key="1">
    <source>
        <dbReference type="ARBA" id="ARBA00006432"/>
    </source>
</evidence>
<keyword evidence="2" id="KW-0596">Phosphopantetheine</keyword>
<dbReference type="InterPro" id="IPR020845">
    <property type="entry name" value="AMP-binding_CS"/>
</dbReference>
<dbReference type="Gene3D" id="3.40.50.980">
    <property type="match status" value="2"/>
</dbReference>
<dbReference type="PROSITE" id="PS00012">
    <property type="entry name" value="PHOSPHOPANTETHEINE"/>
    <property type="match status" value="1"/>
</dbReference>